<keyword evidence="3" id="KW-1185">Reference proteome</keyword>
<dbReference type="GeneID" id="94193940"/>
<comment type="caution">
    <text evidence="2">The sequence shown here is derived from an EMBL/GenBank/DDBJ whole genome shotgun (WGS) entry which is preliminary data.</text>
</comment>
<organism evidence="2 3">
    <name type="scientific">Babesia caballi</name>
    <dbReference type="NCBI Taxonomy" id="5871"/>
    <lineage>
        <taxon>Eukaryota</taxon>
        <taxon>Sar</taxon>
        <taxon>Alveolata</taxon>
        <taxon>Apicomplexa</taxon>
        <taxon>Aconoidasida</taxon>
        <taxon>Piroplasmida</taxon>
        <taxon>Babesiidae</taxon>
        <taxon>Babesia</taxon>
    </lineage>
</organism>
<protein>
    <submittedName>
        <fullName evidence="2">Variant erythrocyte surface antigen-1 family protein</fullName>
    </submittedName>
</protein>
<dbReference type="InterPro" id="IPR024751">
    <property type="entry name" value="VESA1"/>
</dbReference>
<dbReference type="Proteomes" id="UP001497744">
    <property type="component" value="Unassembled WGS sequence"/>
</dbReference>
<feature type="transmembrane region" description="Helical" evidence="1">
    <location>
        <begin position="728"/>
        <end position="745"/>
    </location>
</feature>
<dbReference type="EMBL" id="BPLF01000002">
    <property type="protein sequence ID" value="GIX62459.1"/>
    <property type="molecule type" value="Genomic_DNA"/>
</dbReference>
<accession>A0AAV4LV36</accession>
<proteinExistence type="predicted"/>
<dbReference type="Pfam" id="PF12785">
    <property type="entry name" value="VESA1_N"/>
    <property type="match status" value="1"/>
</dbReference>
<evidence type="ECO:0000313" key="3">
    <source>
        <dbReference type="Proteomes" id="UP001497744"/>
    </source>
</evidence>
<gene>
    <name evidence="2" type="ORF">BcabD6B2_18940</name>
</gene>
<keyword evidence="1" id="KW-1133">Transmembrane helix</keyword>
<evidence type="ECO:0000313" key="2">
    <source>
        <dbReference type="EMBL" id="GIX62459.1"/>
    </source>
</evidence>
<keyword evidence="1" id="KW-0812">Transmembrane</keyword>
<dbReference type="RefSeq" id="XP_067714528.1">
    <property type="nucleotide sequence ID" value="XM_067858427.1"/>
</dbReference>
<reference evidence="2 3" key="1">
    <citation type="submission" date="2021-06" db="EMBL/GenBank/DDBJ databases">
        <title>Genome sequence of Babesia caballi.</title>
        <authorList>
            <person name="Yamagishi J."/>
            <person name="Kidaka T."/>
            <person name="Ochi A."/>
        </authorList>
    </citation>
    <scope>NUCLEOTIDE SEQUENCE [LARGE SCALE GENOMIC DNA]</scope>
    <source>
        <strain evidence="2">USDA-D6B2</strain>
    </source>
</reference>
<dbReference type="AlphaFoldDB" id="A0AAV4LV36"/>
<name>A0AAV4LV36_BABCB</name>
<evidence type="ECO:0000256" key="1">
    <source>
        <dbReference type="SAM" id="Phobius"/>
    </source>
</evidence>
<sequence>MSYPQDRTWSSDFTTAETDYPKAARIFISCVPLYYYGLGFLFFKCRQSKSEGGWSDHSLNGDKDLTYFLRSQGFGREELRDDKKTGSHVVSSALNTFSEFNGAKTTLKNFVEFLRKLDSNLSDAIKGESKSAEKLKEHSLSAFFLASSAYFTHKRSINPHASHQPPSTLRTMLYWLSGLMITPQFGELLDHFSTIVPADFKVAVSGLAGGSGLQLLSDDDLVGHLVRVCLSCSNVLSAIQGTKGSDNPLLHGVFINTENLQYPSVSSALLRNISAYTYALQFQLGFLYRQCRYDYDKAGGWEKCKYGNGVSDNNVQSHLCNNHSPCALQAFLTDKLPGFSRTIPGSISTHLSECSGVTCHVPMGFNGHLKGDQKTGETIYDTLAYFCGDSKDSLNQLCNKLSCLTKRTPRSLGDLFGFTWQLTGQLFNKTQTLEQLKKAITPNHYSVEGFVAKLTQCLTQVPPQSSPEESGIVKSLQTMAPKIPFLYQMFTVKPGDFLPVTLFHLAQHCHKVEQSHSTSKILHQNSSGSVITSGHDCSGFPADLWSLCKAVGPKTSQYGDTDPYKDCRDKDCGGYLSPLTHTFGSTFAPMHASSYLSWLLYLTNDFETGLRGMLDDFRNIDCKNSGCKPRNTGTCSCPKGHHGTSGGSTCSCESVVQCGGVLPLLYCYGFQFYNPYWLNDSTAKRSCQKFHNALSKVLSPNAPLDKIIATIDSFLYAIRWEFFSKLSGFWTIYMCLILYTFFFLLDTLHLRSHLKITSSHVVPPLALLTAGQPLPITKLTYIGQ</sequence>
<keyword evidence="1" id="KW-0472">Membrane</keyword>